<name>A0AAV9XTN3_9CRYT</name>
<keyword evidence="2" id="KW-1133">Transmembrane helix</keyword>
<dbReference type="EMBL" id="JAWDEY010000035">
    <property type="protein sequence ID" value="KAK6587987.1"/>
    <property type="molecule type" value="Genomic_DNA"/>
</dbReference>
<reference evidence="3 4" key="1">
    <citation type="submission" date="2023-10" db="EMBL/GenBank/DDBJ databases">
        <title>Comparative genomics analysis reveals potential genetic determinants of host preference in Cryptosporidium xiaoi.</title>
        <authorList>
            <person name="Xiao L."/>
            <person name="Li J."/>
        </authorList>
    </citation>
    <scope>NUCLEOTIDE SEQUENCE [LARGE SCALE GENOMIC DNA]</scope>
    <source>
        <strain evidence="3 4">52996</strain>
    </source>
</reference>
<accession>A0AAV9XTN3</accession>
<evidence type="ECO:0000256" key="1">
    <source>
        <dbReference type="SAM" id="MobiDB-lite"/>
    </source>
</evidence>
<feature type="transmembrane region" description="Helical" evidence="2">
    <location>
        <begin position="12"/>
        <end position="32"/>
    </location>
</feature>
<gene>
    <name evidence="3" type="ORF">RS030_71124</name>
</gene>
<evidence type="ECO:0000256" key="2">
    <source>
        <dbReference type="SAM" id="Phobius"/>
    </source>
</evidence>
<keyword evidence="2" id="KW-0812">Transmembrane</keyword>
<proteinExistence type="predicted"/>
<feature type="compositionally biased region" description="Polar residues" evidence="1">
    <location>
        <begin position="53"/>
        <end position="70"/>
    </location>
</feature>
<comment type="caution">
    <text evidence="3">The sequence shown here is derived from an EMBL/GenBank/DDBJ whole genome shotgun (WGS) entry which is preliminary data.</text>
</comment>
<evidence type="ECO:0000313" key="3">
    <source>
        <dbReference type="EMBL" id="KAK6587987.1"/>
    </source>
</evidence>
<sequence>MDSNNRWFSKKILGLGYFLSILLVFTNLTSVYSESSSLAFGSDSYDDDFNASEGESSIRGTGTGETSTRNYKSELASENESEQERQFSEESGTSIVDVQSDDSKGVSDLSSLNFKDGFTSDSYFGDVSVEPSQVQTQTVVPLETGLEPVVTKSSGIEMLITRSAELSIMNMFPPLEDAVELTVDDLNRYSSVELRDEKIMQDEISESVEYYKVAIPAFNDYIGSLGTSDPRVEIGVKSNFELFVNEYQPRFERIFMFLKSNLGNLSNEDRIKVTIALFSSVTFNECKRALKNINIANFDLEICTLISREDILTIQPEDLPKNVLKEKDEVYQLRGILISLPFPLFTNASDLKWRHSKNPLGIYQAYSGGVIDGFAHFDFLSKKLHDMITFLYSPVFQFWDDTRIELYHGIKSLKGVLVGDNSKNVKKLMSKLASFYVNWFSGGNKVKKPCSQEFSEVLTVLHPVYEGIKEIRQILLQIRDGFDSGSLNERDFDGIITRELLQRQNVIVERRVITNSISQMFISIYNGFKNGQIHKLRREILRILAILEEIDFNSSVVVELQNSLRKCAKSGNANDYFKNELHSTKRVFYKLVKVARQVKPEFPYPPPSSTLYIKGVKFGLKNLFRKRSARIKHGYYHEVNPFGRNKSSKKK</sequence>
<keyword evidence="4" id="KW-1185">Reference proteome</keyword>
<dbReference type="Proteomes" id="UP001311799">
    <property type="component" value="Unassembled WGS sequence"/>
</dbReference>
<protein>
    <submittedName>
        <fullName evidence="3">Uncharacterized protein</fullName>
    </submittedName>
</protein>
<keyword evidence="2" id="KW-0472">Membrane</keyword>
<feature type="region of interest" description="Disordered" evidence="1">
    <location>
        <begin position="51"/>
        <end position="106"/>
    </location>
</feature>
<organism evidence="3 4">
    <name type="scientific">Cryptosporidium xiaoi</name>
    <dbReference type="NCBI Taxonomy" id="659607"/>
    <lineage>
        <taxon>Eukaryota</taxon>
        <taxon>Sar</taxon>
        <taxon>Alveolata</taxon>
        <taxon>Apicomplexa</taxon>
        <taxon>Conoidasida</taxon>
        <taxon>Coccidia</taxon>
        <taxon>Eucoccidiorida</taxon>
        <taxon>Eimeriorina</taxon>
        <taxon>Cryptosporidiidae</taxon>
        <taxon>Cryptosporidium</taxon>
    </lineage>
</organism>
<dbReference type="AlphaFoldDB" id="A0AAV9XTN3"/>
<evidence type="ECO:0000313" key="4">
    <source>
        <dbReference type="Proteomes" id="UP001311799"/>
    </source>
</evidence>